<accession>A0A4Q8AQQ6</accession>
<dbReference type="Proteomes" id="UP000291483">
    <property type="component" value="Unassembled WGS sequence"/>
</dbReference>
<dbReference type="InterPro" id="IPR009097">
    <property type="entry name" value="Cyclic_Pdiesterase"/>
</dbReference>
<reference evidence="1 2" key="1">
    <citation type="submission" date="2019-02" db="EMBL/GenBank/DDBJ databases">
        <title>Sequencing the genomes of 1000 actinobacteria strains.</title>
        <authorList>
            <person name="Klenk H.-P."/>
        </authorList>
    </citation>
    <scope>NUCLEOTIDE SEQUENCE [LARGE SCALE GENOMIC DNA]</scope>
    <source>
        <strain evidence="1 2">DSM 18319</strain>
    </source>
</reference>
<organism evidence="1 2">
    <name type="scientific">Microterricola gilva</name>
    <dbReference type="NCBI Taxonomy" id="393267"/>
    <lineage>
        <taxon>Bacteria</taxon>
        <taxon>Bacillati</taxon>
        <taxon>Actinomycetota</taxon>
        <taxon>Actinomycetes</taxon>
        <taxon>Micrococcales</taxon>
        <taxon>Microbacteriaceae</taxon>
        <taxon>Microterricola</taxon>
    </lineage>
</organism>
<dbReference type="RefSeq" id="WP_130507137.1">
    <property type="nucleotide sequence ID" value="NZ_SHLC01000001.1"/>
</dbReference>
<dbReference type="AlphaFoldDB" id="A0A4Q8AQQ6"/>
<protein>
    <submittedName>
        <fullName evidence="1">2'-5' RNA ligase superfamily protein</fullName>
    </submittedName>
</protein>
<proteinExistence type="predicted"/>
<dbReference type="Pfam" id="PF13563">
    <property type="entry name" value="2_5_RNA_ligase2"/>
    <property type="match status" value="1"/>
</dbReference>
<dbReference type="EMBL" id="SHLC01000001">
    <property type="protein sequence ID" value="RZU67034.1"/>
    <property type="molecule type" value="Genomic_DNA"/>
</dbReference>
<gene>
    <name evidence="1" type="ORF">EV379_3409</name>
</gene>
<dbReference type="GO" id="GO:0016874">
    <property type="term" value="F:ligase activity"/>
    <property type="evidence" value="ECO:0007669"/>
    <property type="project" value="UniProtKB-KW"/>
</dbReference>
<dbReference type="SUPFAM" id="SSF55144">
    <property type="entry name" value="LigT-like"/>
    <property type="match status" value="1"/>
</dbReference>
<dbReference type="OrthoDB" id="5125415at2"/>
<comment type="caution">
    <text evidence="1">The sequence shown here is derived from an EMBL/GenBank/DDBJ whole genome shotgun (WGS) entry which is preliminary data.</text>
</comment>
<dbReference type="Gene3D" id="3.90.1140.10">
    <property type="entry name" value="Cyclic phosphodiesterase"/>
    <property type="match status" value="1"/>
</dbReference>
<sequence>MSRLVIVLPLIPLGVGDSFAVRDWPLHITVLPPFLSSAEPAAIADAVATACAEHGALRVVADHDELFGRRHDIPVTLVREHPALTELHRTLIDAVRPFATTPEEPAFTGDGFRPHVTIKGLARVNAGEELTLSQIAIVDMLPRAHAAGRTVLATYALQQRP</sequence>
<evidence type="ECO:0000313" key="2">
    <source>
        <dbReference type="Proteomes" id="UP000291483"/>
    </source>
</evidence>
<keyword evidence="2" id="KW-1185">Reference proteome</keyword>
<name>A0A4Q8AQQ6_9MICO</name>
<keyword evidence="1" id="KW-0436">Ligase</keyword>
<evidence type="ECO:0000313" key="1">
    <source>
        <dbReference type="EMBL" id="RZU67034.1"/>
    </source>
</evidence>